<sequence length="300" mass="33828">MKLLNFGFRLSCLKQCNGLIAFYSAHRKLILQNLTNGVKIHVHTVQKYSHSEYFQFGFDSSSKKYKVLVWVEDETTDYRISNVHISSLGKGSSWRPIKEISPLRNLAANQHALVNGTVFWFDVDEGRIISFNFAEETFQITKISGEINLKTFVHSVLDFDGFLALVEMHVTDDEQRAEIKENLRGRFVKLLISPRMKGSRSACLCFSAGSNYDGWALLGSKIRSLLAPVRNVTNSQPPAPIFEGKVRNNVSFEGVCAFSSPFFANPQISVQSRGAVRGASWCQPVVLCRFDGTAPDWFWV</sequence>
<dbReference type="Proteomes" id="UP000554482">
    <property type="component" value="Unassembled WGS sequence"/>
</dbReference>
<feature type="domain" description="F-box associated beta-propeller type 3" evidence="1">
    <location>
        <begin position="12"/>
        <end position="173"/>
    </location>
</feature>
<proteinExistence type="predicted"/>
<dbReference type="Pfam" id="PF08268">
    <property type="entry name" value="FBA_3"/>
    <property type="match status" value="1"/>
</dbReference>
<gene>
    <name evidence="2" type="ORF">FRX31_030593</name>
</gene>
<dbReference type="EMBL" id="JABWDY010038294">
    <property type="protein sequence ID" value="KAF5179824.1"/>
    <property type="molecule type" value="Genomic_DNA"/>
</dbReference>
<accession>A0A7J6V435</accession>
<dbReference type="AlphaFoldDB" id="A0A7J6V435"/>
<evidence type="ECO:0000313" key="3">
    <source>
        <dbReference type="Proteomes" id="UP000554482"/>
    </source>
</evidence>
<protein>
    <recommendedName>
        <fullName evidence="1">F-box associated beta-propeller type 3 domain-containing protein</fullName>
    </recommendedName>
</protein>
<reference evidence="2 3" key="1">
    <citation type="submission" date="2020-06" db="EMBL/GenBank/DDBJ databases">
        <title>Transcriptomic and genomic resources for Thalictrum thalictroides and T. hernandezii: Facilitating candidate gene discovery in an emerging model plant lineage.</title>
        <authorList>
            <person name="Arias T."/>
            <person name="Riano-Pachon D.M."/>
            <person name="Di Stilio V.S."/>
        </authorList>
    </citation>
    <scope>NUCLEOTIDE SEQUENCE [LARGE SCALE GENOMIC DNA]</scope>
    <source>
        <strain evidence="3">cv. WT478/WT964</strain>
        <tissue evidence="2">Leaves</tissue>
    </source>
</reference>
<dbReference type="OrthoDB" id="691505at2759"/>
<dbReference type="InterPro" id="IPR013187">
    <property type="entry name" value="F-box-assoc_dom_typ3"/>
</dbReference>
<dbReference type="InterPro" id="IPR017451">
    <property type="entry name" value="F-box-assoc_interact_dom"/>
</dbReference>
<comment type="caution">
    <text evidence="2">The sequence shown here is derived from an EMBL/GenBank/DDBJ whole genome shotgun (WGS) entry which is preliminary data.</text>
</comment>
<dbReference type="PANTHER" id="PTHR31111">
    <property type="entry name" value="BNAA05G37150D PROTEIN-RELATED"/>
    <property type="match status" value="1"/>
</dbReference>
<keyword evidence="3" id="KW-1185">Reference proteome</keyword>
<name>A0A7J6V435_THATH</name>
<evidence type="ECO:0000259" key="1">
    <source>
        <dbReference type="Pfam" id="PF08268"/>
    </source>
</evidence>
<dbReference type="NCBIfam" id="TIGR01640">
    <property type="entry name" value="F_box_assoc_1"/>
    <property type="match status" value="1"/>
</dbReference>
<organism evidence="2 3">
    <name type="scientific">Thalictrum thalictroides</name>
    <name type="common">Rue-anemone</name>
    <name type="synonym">Anemone thalictroides</name>
    <dbReference type="NCBI Taxonomy" id="46969"/>
    <lineage>
        <taxon>Eukaryota</taxon>
        <taxon>Viridiplantae</taxon>
        <taxon>Streptophyta</taxon>
        <taxon>Embryophyta</taxon>
        <taxon>Tracheophyta</taxon>
        <taxon>Spermatophyta</taxon>
        <taxon>Magnoliopsida</taxon>
        <taxon>Ranunculales</taxon>
        <taxon>Ranunculaceae</taxon>
        <taxon>Thalictroideae</taxon>
        <taxon>Thalictrum</taxon>
    </lineage>
</organism>
<evidence type="ECO:0000313" key="2">
    <source>
        <dbReference type="EMBL" id="KAF5179824.1"/>
    </source>
</evidence>
<dbReference type="PANTHER" id="PTHR31111:SF136">
    <property type="entry name" value="F-BOX ASSOCIATED DOMAIN-CONTAINING PROTEIN"/>
    <property type="match status" value="1"/>
</dbReference>